<feature type="binding site" evidence="8">
    <location>
        <position position="273"/>
    </location>
    <ligand>
        <name>Mn(2+)</name>
        <dbReference type="ChEBI" id="CHEBI:29035"/>
    </ligand>
</feature>
<keyword evidence="4 9" id="KW-1133">Transmembrane helix</keyword>
<evidence type="ECO:0000256" key="6">
    <source>
        <dbReference type="PIRSR" id="PIRSR005091-1"/>
    </source>
</evidence>
<dbReference type="InterPro" id="IPR050448">
    <property type="entry name" value="OpgB/LTA_synthase_biosynth"/>
</dbReference>
<evidence type="ECO:0000313" key="11">
    <source>
        <dbReference type="EMBL" id="TXB65431.1"/>
    </source>
</evidence>
<keyword evidence="2" id="KW-1003">Cell membrane</keyword>
<dbReference type="InterPro" id="IPR017850">
    <property type="entry name" value="Alkaline_phosphatase_core_sf"/>
</dbReference>
<feature type="binding site" evidence="8">
    <location>
        <position position="483"/>
    </location>
    <ligand>
        <name>Mn(2+)</name>
        <dbReference type="ChEBI" id="CHEBI:29035"/>
    </ligand>
</feature>
<dbReference type="PIRSF" id="PIRSF005091">
    <property type="entry name" value="Mmb_sulf_HI1246"/>
    <property type="match status" value="1"/>
</dbReference>
<feature type="transmembrane region" description="Helical" evidence="9">
    <location>
        <begin position="68"/>
        <end position="88"/>
    </location>
</feature>
<keyword evidence="5 9" id="KW-0472">Membrane</keyword>
<evidence type="ECO:0000256" key="8">
    <source>
        <dbReference type="PIRSR" id="PIRSR005091-3"/>
    </source>
</evidence>
<feature type="transmembrane region" description="Helical" evidence="9">
    <location>
        <begin position="158"/>
        <end position="175"/>
    </location>
</feature>
<feature type="binding site" evidence="7">
    <location>
        <position position="430"/>
    </location>
    <ligand>
        <name>substrate</name>
    </ligand>
</feature>
<evidence type="ECO:0000256" key="3">
    <source>
        <dbReference type="ARBA" id="ARBA00022692"/>
    </source>
</evidence>
<dbReference type="InterPro" id="IPR000917">
    <property type="entry name" value="Sulfatase_N"/>
</dbReference>
<comment type="caution">
    <text evidence="11">The sequence shown here is derived from an EMBL/GenBank/DDBJ whole genome shotgun (WGS) entry which is preliminary data.</text>
</comment>
<dbReference type="EMBL" id="VOOS01000003">
    <property type="protein sequence ID" value="TXB65431.1"/>
    <property type="molecule type" value="Genomic_DNA"/>
</dbReference>
<dbReference type="AlphaFoldDB" id="A0A5C6RSW1"/>
<sequence length="621" mass="71366">MLLFILEINHTSNIPSEDKIWIVFQAFLMGFRFDTVICNYILLLPTFTIFVAHQISLKTKLFSNAIKYYFILLFSIAFLISGIDLTYFHHFFSRFSVAGLQWTDSPAFMFKMIIQEFDFWWVIFPIIISIFIFIKAINKITKKWNKSTNYQLESSPRLSSILVSILFLGLVFIGIRGRFESKSPIRVGTAYFSNYAFINQLGLNPTFTYLRSYLDAQKNKEQTISLIDDKIALNNTQQYLNTIGIDSISPIARQITPDSINQNPPNIILVLMESMSANKMSRFGNSDNLTPFLDSIANHGLSFDNVYSAGTHTFNGIYSTIFSFPALFTKHPMKGVTIPIYNGIGSVLKNNGYSTTYFTTHDDQFDNVGGFLRGNDFETIISQQDYPSDKVANTLGVSDDYMFEFSIDRLNKMYKKNKPFLSVMMTASDHGPYHIPDYFTPKQPNDIKKQIVEYADWSIRKFIDLAKQQPWFENTIFAFVADHGALMETKFDVPLSYNHIPFIIYAPKLITKPTINTNYGGQIDVFPTLMNLVALPYTNNTLGVNLFTEKRPYSYFCHDEKLGVIDDEFLYVYRGKEKPSLYKYKTDVTDYINDYPAIADSMKTYAFSNMQTAQTLIGKIK</sequence>
<keyword evidence="7" id="KW-0464">Manganese</keyword>
<gene>
    <name evidence="11" type="ORF">FRY74_08385</name>
</gene>
<dbReference type="GO" id="GO:0046872">
    <property type="term" value="F:metal ion binding"/>
    <property type="evidence" value="ECO:0007669"/>
    <property type="project" value="UniProtKB-KW"/>
</dbReference>
<dbReference type="PANTHER" id="PTHR47371">
    <property type="entry name" value="LIPOTEICHOIC ACID SYNTHASE"/>
    <property type="match status" value="1"/>
</dbReference>
<feature type="binding site" evidence="8">
    <location>
        <position position="482"/>
    </location>
    <ligand>
        <name>Mn(2+)</name>
        <dbReference type="ChEBI" id="CHEBI:29035"/>
    </ligand>
</feature>
<evidence type="ECO:0000256" key="9">
    <source>
        <dbReference type="SAM" id="Phobius"/>
    </source>
</evidence>
<dbReference type="RefSeq" id="WP_147100450.1">
    <property type="nucleotide sequence ID" value="NZ_VOOS01000003.1"/>
</dbReference>
<proteinExistence type="predicted"/>
<feature type="transmembrane region" description="Helical" evidence="9">
    <location>
        <begin position="119"/>
        <end position="137"/>
    </location>
</feature>
<dbReference type="GO" id="GO:0005886">
    <property type="term" value="C:plasma membrane"/>
    <property type="evidence" value="ECO:0007669"/>
    <property type="project" value="UniProtKB-SubCell"/>
</dbReference>
<name>A0A5C6RSW1_9FLAO</name>
<evidence type="ECO:0000256" key="7">
    <source>
        <dbReference type="PIRSR" id="PIRSR005091-2"/>
    </source>
</evidence>
<reference evidence="11 12" key="1">
    <citation type="submission" date="2019-08" db="EMBL/GenBank/DDBJ databases">
        <title>Genome of Vicingus serpentipes NCIMB 15042.</title>
        <authorList>
            <person name="Bowman J.P."/>
        </authorList>
    </citation>
    <scope>NUCLEOTIDE SEQUENCE [LARGE SCALE GENOMIC DNA]</scope>
    <source>
        <strain evidence="11 12">NCIMB 15042</strain>
    </source>
</reference>
<keyword evidence="12" id="KW-1185">Reference proteome</keyword>
<organism evidence="11 12">
    <name type="scientific">Vicingus serpentipes</name>
    <dbReference type="NCBI Taxonomy" id="1926625"/>
    <lineage>
        <taxon>Bacteria</taxon>
        <taxon>Pseudomonadati</taxon>
        <taxon>Bacteroidota</taxon>
        <taxon>Flavobacteriia</taxon>
        <taxon>Flavobacteriales</taxon>
        <taxon>Vicingaceae</taxon>
        <taxon>Vicingus</taxon>
    </lineage>
</organism>
<keyword evidence="3 9" id="KW-0812">Transmembrane</keyword>
<evidence type="ECO:0000256" key="2">
    <source>
        <dbReference type="ARBA" id="ARBA00022475"/>
    </source>
</evidence>
<feature type="domain" description="Sulfatase N-terminal" evidence="10">
    <location>
        <begin position="265"/>
        <end position="533"/>
    </location>
</feature>
<feature type="transmembrane region" description="Helical" evidence="9">
    <location>
        <begin position="20"/>
        <end position="47"/>
    </location>
</feature>
<feature type="binding site" evidence="8">
    <location>
        <position position="313"/>
    </location>
    <ligand>
        <name>Mn(2+)</name>
        <dbReference type="ChEBI" id="CHEBI:29035"/>
    </ligand>
</feature>
<dbReference type="PANTHER" id="PTHR47371:SF3">
    <property type="entry name" value="PHOSPHOGLYCEROL TRANSFERASE I"/>
    <property type="match status" value="1"/>
</dbReference>
<dbReference type="CDD" id="cd16015">
    <property type="entry name" value="LTA_synthase"/>
    <property type="match status" value="1"/>
</dbReference>
<dbReference type="Gene3D" id="3.30.1120.80">
    <property type="match status" value="1"/>
</dbReference>
<accession>A0A5C6RSW1</accession>
<evidence type="ECO:0000256" key="4">
    <source>
        <dbReference type="ARBA" id="ARBA00022989"/>
    </source>
</evidence>
<dbReference type="Proteomes" id="UP000321721">
    <property type="component" value="Unassembled WGS sequence"/>
</dbReference>
<comment type="subcellular location">
    <subcellularLocation>
        <location evidence="1">Cell membrane</location>
        <topology evidence="1">Multi-pass membrane protein</topology>
    </subcellularLocation>
</comment>
<evidence type="ECO:0000256" key="5">
    <source>
        <dbReference type="ARBA" id="ARBA00023136"/>
    </source>
</evidence>
<dbReference type="SUPFAM" id="SSF53649">
    <property type="entry name" value="Alkaline phosphatase-like"/>
    <property type="match status" value="1"/>
</dbReference>
<dbReference type="Gene3D" id="3.40.720.10">
    <property type="entry name" value="Alkaline Phosphatase, subunit A"/>
    <property type="match status" value="1"/>
</dbReference>
<evidence type="ECO:0000259" key="10">
    <source>
        <dbReference type="Pfam" id="PF00884"/>
    </source>
</evidence>
<evidence type="ECO:0000256" key="1">
    <source>
        <dbReference type="ARBA" id="ARBA00004651"/>
    </source>
</evidence>
<dbReference type="InterPro" id="IPR012160">
    <property type="entry name" value="LtaS-like"/>
</dbReference>
<evidence type="ECO:0000313" key="12">
    <source>
        <dbReference type="Proteomes" id="UP000321721"/>
    </source>
</evidence>
<keyword evidence="7" id="KW-0479">Metal-binding</keyword>
<dbReference type="OrthoDB" id="9777768at2"/>
<protein>
    <submittedName>
        <fullName evidence="11">LTA synthase family protein</fullName>
    </submittedName>
</protein>
<dbReference type="Pfam" id="PF00884">
    <property type="entry name" value="Sulfatase"/>
    <property type="match status" value="1"/>
</dbReference>
<feature type="active site" evidence="6">
    <location>
        <position position="313"/>
    </location>
</feature>